<dbReference type="Pfam" id="PF04471">
    <property type="entry name" value="Mrr_cat"/>
    <property type="match status" value="1"/>
</dbReference>
<dbReference type="STRING" id="1236970.JCM9140_4615"/>
<dbReference type="GO" id="GO:0009307">
    <property type="term" value="P:DNA restriction-modification system"/>
    <property type="evidence" value="ECO:0007669"/>
    <property type="project" value="InterPro"/>
</dbReference>
<evidence type="ECO:0000256" key="1">
    <source>
        <dbReference type="SAM" id="Phobius"/>
    </source>
</evidence>
<evidence type="ECO:0000259" key="2">
    <source>
        <dbReference type="Pfam" id="PF04471"/>
    </source>
</evidence>
<sequence length="201" mass="22395">MDTQTIIVFAAIAITLGSIFHSLRLKSKHNDFADLLLDQIEQDLELRKTLAMGLYLRFAKGVDRNIPHGQSFIKEEPDQFEHFVADIIEAKFGGDMFVSKASGDYGVNFENRREEGLYLGQALCTAEDVTYESVALIHSNMNKWGAVGGYVITTAGFTEKAINYADGLGIELINGVELVTMWLETFEEDTAYLKNLSPSDI</sequence>
<dbReference type="Proteomes" id="UP000018890">
    <property type="component" value="Unassembled WGS sequence"/>
</dbReference>
<dbReference type="GO" id="GO:0004519">
    <property type="term" value="F:endonuclease activity"/>
    <property type="evidence" value="ECO:0007669"/>
    <property type="project" value="InterPro"/>
</dbReference>
<protein>
    <submittedName>
        <fullName evidence="3">5-methylcytosine-specific restriction enzyme MRR</fullName>
    </submittedName>
</protein>
<keyword evidence="1" id="KW-0812">Transmembrane</keyword>
<dbReference type="GO" id="GO:0003677">
    <property type="term" value="F:DNA binding"/>
    <property type="evidence" value="ECO:0007669"/>
    <property type="project" value="InterPro"/>
</dbReference>
<proteinExistence type="predicted"/>
<dbReference type="InterPro" id="IPR011335">
    <property type="entry name" value="Restrct_endonuc-II-like"/>
</dbReference>
<dbReference type="RefSeq" id="WP_235715427.1">
    <property type="nucleotide sequence ID" value="NZ_BAUT01000102.1"/>
</dbReference>
<dbReference type="Gene3D" id="3.40.1350.10">
    <property type="match status" value="1"/>
</dbReference>
<gene>
    <name evidence="3" type="ORF">JCM9140_4615</name>
</gene>
<dbReference type="AlphaFoldDB" id="W4Q8U1"/>
<reference evidence="3" key="1">
    <citation type="journal article" date="2014" name="Genome Announc.">
        <title>Draft Genome Sequences of Three Alkaliphilic Bacillus Strains, Bacillus wakoensis JCM 9140T, Bacillus akibai JCM 9157T, and Bacillus hemicellulosilyticus JCM 9152T.</title>
        <authorList>
            <person name="Yuki M."/>
            <person name="Oshima K."/>
            <person name="Suda W."/>
            <person name="Oshida Y."/>
            <person name="Kitamura K."/>
            <person name="Iida T."/>
            <person name="Hattori M."/>
            <person name="Ohkuma M."/>
        </authorList>
    </citation>
    <scope>NUCLEOTIDE SEQUENCE [LARGE SCALE GENOMIC DNA]</scope>
    <source>
        <strain evidence="3">JCM 9140</strain>
    </source>
</reference>
<dbReference type="EMBL" id="BAUT01000102">
    <property type="protein sequence ID" value="GAE28392.1"/>
    <property type="molecule type" value="Genomic_DNA"/>
</dbReference>
<keyword evidence="1" id="KW-0472">Membrane</keyword>
<keyword evidence="1" id="KW-1133">Transmembrane helix</keyword>
<evidence type="ECO:0000313" key="3">
    <source>
        <dbReference type="EMBL" id="GAE28392.1"/>
    </source>
</evidence>
<dbReference type="SUPFAM" id="SSF52980">
    <property type="entry name" value="Restriction endonuclease-like"/>
    <property type="match status" value="1"/>
</dbReference>
<comment type="caution">
    <text evidence="3">The sequence shown here is derived from an EMBL/GenBank/DDBJ whole genome shotgun (WGS) entry which is preliminary data.</text>
</comment>
<feature type="domain" description="Restriction endonuclease type IV Mrr" evidence="2">
    <location>
        <begin position="76"/>
        <end position="181"/>
    </location>
</feature>
<keyword evidence="4" id="KW-1185">Reference proteome</keyword>
<feature type="transmembrane region" description="Helical" evidence="1">
    <location>
        <begin position="6"/>
        <end position="23"/>
    </location>
</feature>
<dbReference type="InterPro" id="IPR007560">
    <property type="entry name" value="Restrct_endonuc_IV_Mrr"/>
</dbReference>
<evidence type="ECO:0000313" key="4">
    <source>
        <dbReference type="Proteomes" id="UP000018890"/>
    </source>
</evidence>
<dbReference type="InterPro" id="IPR011856">
    <property type="entry name" value="tRNA_endonuc-like_dom_sf"/>
</dbReference>
<accession>W4Q8U1</accession>
<organism evidence="3 4">
    <name type="scientific">Halalkalibacter wakoensis JCM 9140</name>
    <dbReference type="NCBI Taxonomy" id="1236970"/>
    <lineage>
        <taxon>Bacteria</taxon>
        <taxon>Bacillati</taxon>
        <taxon>Bacillota</taxon>
        <taxon>Bacilli</taxon>
        <taxon>Bacillales</taxon>
        <taxon>Bacillaceae</taxon>
        <taxon>Halalkalibacter</taxon>
    </lineage>
</organism>
<name>W4Q8U1_9BACI</name>